<keyword evidence="3 6" id="KW-0812">Transmembrane</keyword>
<name>A0A840FJT4_9SPHN</name>
<evidence type="ECO:0000313" key="8">
    <source>
        <dbReference type="Proteomes" id="UP000529795"/>
    </source>
</evidence>
<sequence length="183" mass="20039">MSEIASKGQLRMSFVRWALVCVPLILLLGFASGRSVPAGNENAWYMMLAKPSVTPPGWVFPIAWTTLYVLMGLALAIVINARGNRFRRLGIGLFAVQLALNLAWTPLFFGAHQVWAALAVIVLMLVAGIATTVVFGRIRKAAAWLMVPYLVWISFAGMLNWRIAQLNPDAQSLAPAARTSQML</sequence>
<protein>
    <submittedName>
        <fullName evidence="7">Tryptophan-rich sensory protein</fullName>
    </submittedName>
</protein>
<dbReference type="GO" id="GO:0033013">
    <property type="term" value="P:tetrapyrrole metabolic process"/>
    <property type="evidence" value="ECO:0007669"/>
    <property type="project" value="UniProtKB-ARBA"/>
</dbReference>
<evidence type="ECO:0000313" key="7">
    <source>
        <dbReference type="EMBL" id="MBB4153575.1"/>
    </source>
</evidence>
<proteinExistence type="inferred from homology"/>
<feature type="transmembrane region" description="Helical" evidence="6">
    <location>
        <begin position="57"/>
        <end position="79"/>
    </location>
</feature>
<dbReference type="InterPro" id="IPR004307">
    <property type="entry name" value="TspO_MBR"/>
</dbReference>
<gene>
    <name evidence="7" type="ORF">GGQ80_001477</name>
</gene>
<feature type="transmembrane region" description="Helical" evidence="6">
    <location>
        <begin position="142"/>
        <end position="163"/>
    </location>
</feature>
<feature type="transmembrane region" description="Helical" evidence="6">
    <location>
        <begin position="91"/>
        <end position="109"/>
    </location>
</feature>
<evidence type="ECO:0000256" key="2">
    <source>
        <dbReference type="ARBA" id="ARBA00007524"/>
    </source>
</evidence>
<feature type="transmembrane region" description="Helical" evidence="6">
    <location>
        <begin position="115"/>
        <end position="135"/>
    </location>
</feature>
<keyword evidence="8" id="KW-1185">Reference proteome</keyword>
<dbReference type="EMBL" id="JACIEV010000003">
    <property type="protein sequence ID" value="MBB4153575.1"/>
    <property type="molecule type" value="Genomic_DNA"/>
</dbReference>
<dbReference type="FunFam" id="1.20.1260.100:FF:000001">
    <property type="entry name" value="translocator protein 2"/>
    <property type="match status" value="1"/>
</dbReference>
<dbReference type="RefSeq" id="WP_246346930.1">
    <property type="nucleotide sequence ID" value="NZ_JACIEV010000003.1"/>
</dbReference>
<evidence type="ECO:0000256" key="6">
    <source>
        <dbReference type="SAM" id="Phobius"/>
    </source>
</evidence>
<dbReference type="Pfam" id="PF03073">
    <property type="entry name" value="TspO_MBR"/>
    <property type="match status" value="1"/>
</dbReference>
<organism evidence="7 8">
    <name type="scientific">Sphingomonas jinjuensis</name>
    <dbReference type="NCBI Taxonomy" id="535907"/>
    <lineage>
        <taxon>Bacteria</taxon>
        <taxon>Pseudomonadati</taxon>
        <taxon>Pseudomonadota</taxon>
        <taxon>Alphaproteobacteria</taxon>
        <taxon>Sphingomonadales</taxon>
        <taxon>Sphingomonadaceae</taxon>
        <taxon>Sphingomonas</taxon>
    </lineage>
</organism>
<keyword evidence="5 6" id="KW-0472">Membrane</keyword>
<reference evidence="7 8" key="1">
    <citation type="submission" date="2020-08" db="EMBL/GenBank/DDBJ databases">
        <title>Genomic Encyclopedia of Type Strains, Phase IV (KMG-IV): sequencing the most valuable type-strain genomes for metagenomic binning, comparative biology and taxonomic classification.</title>
        <authorList>
            <person name="Goeker M."/>
        </authorList>
    </citation>
    <scope>NUCLEOTIDE SEQUENCE [LARGE SCALE GENOMIC DNA]</scope>
    <source>
        <strain evidence="7 8">YC6723</strain>
    </source>
</reference>
<dbReference type="Proteomes" id="UP000529795">
    <property type="component" value="Unassembled WGS sequence"/>
</dbReference>
<evidence type="ECO:0000256" key="4">
    <source>
        <dbReference type="ARBA" id="ARBA00022989"/>
    </source>
</evidence>
<comment type="subcellular location">
    <subcellularLocation>
        <location evidence="1">Membrane</location>
        <topology evidence="1">Multi-pass membrane protein</topology>
    </subcellularLocation>
</comment>
<dbReference type="GO" id="GO:0016020">
    <property type="term" value="C:membrane"/>
    <property type="evidence" value="ECO:0007669"/>
    <property type="project" value="UniProtKB-SubCell"/>
</dbReference>
<dbReference type="InterPro" id="IPR038330">
    <property type="entry name" value="TspO/MBR-related_sf"/>
</dbReference>
<dbReference type="AlphaFoldDB" id="A0A840FJT4"/>
<keyword evidence="4 6" id="KW-1133">Transmembrane helix</keyword>
<dbReference type="PANTHER" id="PTHR10057">
    <property type="entry name" value="PERIPHERAL-TYPE BENZODIAZEPINE RECEPTOR"/>
    <property type="match status" value="1"/>
</dbReference>
<dbReference type="PIRSF" id="PIRSF005859">
    <property type="entry name" value="PBR"/>
    <property type="match status" value="1"/>
</dbReference>
<dbReference type="PANTHER" id="PTHR10057:SF0">
    <property type="entry name" value="TRANSLOCATOR PROTEIN"/>
    <property type="match status" value="1"/>
</dbReference>
<evidence type="ECO:0000256" key="1">
    <source>
        <dbReference type="ARBA" id="ARBA00004141"/>
    </source>
</evidence>
<evidence type="ECO:0000256" key="5">
    <source>
        <dbReference type="ARBA" id="ARBA00023136"/>
    </source>
</evidence>
<accession>A0A840FJT4</accession>
<comment type="caution">
    <text evidence="7">The sequence shown here is derived from an EMBL/GenBank/DDBJ whole genome shotgun (WGS) entry which is preliminary data.</text>
</comment>
<comment type="similarity">
    <text evidence="2">Belongs to the TspO/BZRP family.</text>
</comment>
<dbReference type="Gene3D" id="1.20.1260.100">
    <property type="entry name" value="TspO/MBR protein"/>
    <property type="match status" value="1"/>
</dbReference>
<dbReference type="CDD" id="cd15904">
    <property type="entry name" value="TSPO_MBR"/>
    <property type="match status" value="1"/>
</dbReference>
<evidence type="ECO:0000256" key="3">
    <source>
        <dbReference type="ARBA" id="ARBA00022692"/>
    </source>
</evidence>